<evidence type="ECO:0000256" key="4">
    <source>
        <dbReference type="ARBA" id="ARBA00022448"/>
    </source>
</evidence>
<comment type="similarity">
    <text evidence="2">Belongs to the COG1 family.</text>
</comment>
<keyword evidence="5" id="KW-0653">Protein transport</keyword>
<protein>
    <recommendedName>
        <fullName evidence="3">Conserved oligomeric Golgi complex subunit 1</fullName>
    </recommendedName>
</protein>
<evidence type="ECO:0000256" key="5">
    <source>
        <dbReference type="ARBA" id="ARBA00022927"/>
    </source>
</evidence>
<dbReference type="PANTHER" id="PTHR31658:SF0">
    <property type="entry name" value="CONSERVED OLIGOMERIC GOLGI COMPLEX SUBUNIT 1"/>
    <property type="match status" value="1"/>
</dbReference>
<dbReference type="AlphaFoldDB" id="A0A074X1Y5"/>
<evidence type="ECO:0000313" key="9">
    <source>
        <dbReference type="EMBL" id="KEQ68606.1"/>
    </source>
</evidence>
<evidence type="ECO:0000256" key="6">
    <source>
        <dbReference type="ARBA" id="ARBA00023034"/>
    </source>
</evidence>
<dbReference type="EMBL" id="KL584727">
    <property type="protein sequence ID" value="KEQ68606.1"/>
    <property type="molecule type" value="Genomic_DNA"/>
</dbReference>
<sequence length="795" mass="88265">MTTNQAPNPREFKSWEDAFQYPVPVVRRLEQQLRTNINENSDKLRSLVGNSYRDLLSTAERIVEMDQQIHSIDTCLGNIGSKCNARAIERIAANQRKTANAQRNRNHVRNALASNIALLQRCMAHALQLIRRGNHSLRAAKLLVISRLLYTSASKSPDPPALLDHLKTKLTSLRRKLLSHVDKYLVSATLEKSALVDTLAAFSLATTSTPTDVLNHFLHVRASSLGDLVKSPTQAQLHDALGLLITTIKEVQIVFPKQLSALLGRIQDEPLLQGSAIQDMPELSLEIYESWISDDVRKFTPWLRHDQLQGSAATVVLKKWVAQARSTLMQGLNSLLDDTHEVSVVVSLRKDFISRSLSADRKLPGLDPATFFEELRASFNRRLRDLVVESANVGEYIVGPYLRGEYIQSIVNPGPAANLWDPANLEIEPGKGSITFRNLIHNASQGKDASLQGLVLSLNSWSSDLATWSTTIKSMRDDRWNDDLDLGIEDDFEIDSPQDLLAREDPDELQKLLASEKAKSLKDAYEQIQSYVDKKGRTVRSLRLLRGLRHQAALGETQTSITQPPPSLFQTLHEMLAEQVLEKSVELKRSTTKSPKLFVRAPATALWEGSPPLPVQPSPACFRYLHDTCKTMTDIGSDLWSPSALSILKNRLRSTIFDSLNDTLLSTTHTNGSTTTAAPSSVIGDTSINGESKPDFTEDGVSVDDKAQEQSTNTNANTTFSTQSIPSPKLIQATFDILYLDKILAVSNPNTASFDTAISNLKSKAELEDAAIERLRKSTGDYYKRTYLLFGLLAV</sequence>
<organism evidence="9 10">
    <name type="scientific">Aureobasidium namibiae CBS 147.97</name>
    <dbReference type="NCBI Taxonomy" id="1043004"/>
    <lineage>
        <taxon>Eukaryota</taxon>
        <taxon>Fungi</taxon>
        <taxon>Dikarya</taxon>
        <taxon>Ascomycota</taxon>
        <taxon>Pezizomycotina</taxon>
        <taxon>Dothideomycetes</taxon>
        <taxon>Dothideomycetidae</taxon>
        <taxon>Dothideales</taxon>
        <taxon>Saccotheciaceae</taxon>
        <taxon>Aureobasidium</taxon>
    </lineage>
</organism>
<comment type="subcellular location">
    <subcellularLocation>
        <location evidence="1">Golgi apparatus membrane</location>
        <topology evidence="1">Peripheral membrane protein</topology>
    </subcellularLocation>
</comment>
<dbReference type="InterPro" id="IPR033370">
    <property type="entry name" value="COG1"/>
</dbReference>
<dbReference type="GO" id="GO:0015031">
    <property type="term" value="P:protein transport"/>
    <property type="evidence" value="ECO:0007669"/>
    <property type="project" value="UniProtKB-KW"/>
</dbReference>
<evidence type="ECO:0000256" key="8">
    <source>
        <dbReference type="SAM" id="MobiDB-lite"/>
    </source>
</evidence>
<reference evidence="9 10" key="1">
    <citation type="journal article" date="2014" name="BMC Genomics">
        <title>Genome sequencing of four Aureobasidium pullulans varieties: biotechnological potential, stress tolerance, and description of new species.</title>
        <authorList>
            <person name="Gostin Ar C."/>
            <person name="Ohm R.A."/>
            <person name="Kogej T."/>
            <person name="Sonjak S."/>
            <person name="Turk M."/>
            <person name="Zajc J."/>
            <person name="Zalar P."/>
            <person name="Grube M."/>
            <person name="Sun H."/>
            <person name="Han J."/>
            <person name="Sharma A."/>
            <person name="Chiniquy J."/>
            <person name="Ngan C.Y."/>
            <person name="Lipzen A."/>
            <person name="Barry K."/>
            <person name="Grigoriev I.V."/>
            <person name="Gunde-Cimerman N."/>
        </authorList>
    </citation>
    <scope>NUCLEOTIDE SEQUENCE [LARGE SCALE GENOMIC DNA]</scope>
    <source>
        <strain evidence="9 10">CBS 147.97</strain>
    </source>
</reference>
<keyword evidence="6" id="KW-0333">Golgi apparatus</keyword>
<keyword evidence="10" id="KW-1185">Reference proteome</keyword>
<dbReference type="Pfam" id="PF08700">
    <property type="entry name" value="VPS51_Exo84_N"/>
    <property type="match status" value="1"/>
</dbReference>
<dbReference type="GeneID" id="25412562"/>
<feature type="compositionally biased region" description="Polar residues" evidence="8">
    <location>
        <begin position="677"/>
        <end position="690"/>
    </location>
</feature>
<evidence type="ECO:0000256" key="3">
    <source>
        <dbReference type="ARBA" id="ARBA00020978"/>
    </source>
</evidence>
<keyword evidence="4" id="KW-0813">Transport</keyword>
<evidence type="ECO:0000256" key="7">
    <source>
        <dbReference type="ARBA" id="ARBA00023136"/>
    </source>
</evidence>
<dbReference type="STRING" id="1043004.A0A074X1Y5"/>
<evidence type="ECO:0000313" key="10">
    <source>
        <dbReference type="Proteomes" id="UP000027730"/>
    </source>
</evidence>
<keyword evidence="7" id="KW-0472">Membrane</keyword>
<evidence type="ECO:0000256" key="2">
    <source>
        <dbReference type="ARBA" id="ARBA00006653"/>
    </source>
</evidence>
<dbReference type="GO" id="GO:0006891">
    <property type="term" value="P:intra-Golgi vesicle-mediated transport"/>
    <property type="evidence" value="ECO:0007669"/>
    <property type="project" value="InterPro"/>
</dbReference>
<evidence type="ECO:0000256" key="1">
    <source>
        <dbReference type="ARBA" id="ARBA00004395"/>
    </source>
</evidence>
<dbReference type="RefSeq" id="XP_013422812.1">
    <property type="nucleotide sequence ID" value="XM_013567358.1"/>
</dbReference>
<dbReference type="GO" id="GO:0017119">
    <property type="term" value="C:Golgi transport complex"/>
    <property type="evidence" value="ECO:0007669"/>
    <property type="project" value="InterPro"/>
</dbReference>
<dbReference type="GO" id="GO:0000139">
    <property type="term" value="C:Golgi membrane"/>
    <property type="evidence" value="ECO:0007669"/>
    <property type="project" value="UniProtKB-SubCell"/>
</dbReference>
<accession>A0A074X1Y5</accession>
<dbReference type="OrthoDB" id="46189at2759"/>
<gene>
    <name evidence="9" type="ORF">M436DRAFT_57940</name>
</gene>
<dbReference type="Proteomes" id="UP000027730">
    <property type="component" value="Unassembled WGS sequence"/>
</dbReference>
<proteinExistence type="inferred from homology"/>
<dbReference type="PANTHER" id="PTHR31658">
    <property type="entry name" value="CONSERVED OLIGOMERIC GOLGI COMPLEX SUBUNIT 1"/>
    <property type="match status" value="1"/>
</dbReference>
<dbReference type="HOGENOM" id="CLU_008451_0_0_1"/>
<name>A0A074X1Y5_9PEZI</name>
<feature type="region of interest" description="Disordered" evidence="8">
    <location>
        <begin position="668"/>
        <end position="700"/>
    </location>
</feature>